<keyword evidence="2" id="KW-0472">Membrane</keyword>
<feature type="transmembrane region" description="Helical" evidence="2">
    <location>
        <begin position="7"/>
        <end position="26"/>
    </location>
</feature>
<comment type="caution">
    <text evidence="3">The sequence shown here is derived from an EMBL/GenBank/DDBJ whole genome shotgun (WGS) entry which is preliminary data.</text>
</comment>
<organism evidence="3 4">
    <name type="scientific">Pseudomonas fragi</name>
    <dbReference type="NCBI Taxonomy" id="296"/>
    <lineage>
        <taxon>Bacteria</taxon>
        <taxon>Pseudomonadati</taxon>
        <taxon>Pseudomonadota</taxon>
        <taxon>Gammaproteobacteria</taxon>
        <taxon>Pseudomonadales</taxon>
        <taxon>Pseudomonadaceae</taxon>
        <taxon>Pseudomonas</taxon>
    </lineage>
</organism>
<name>A0ABT4WPM6_PSEFR</name>
<evidence type="ECO:0000313" key="4">
    <source>
        <dbReference type="Proteomes" id="UP001212337"/>
    </source>
</evidence>
<dbReference type="RefSeq" id="WP_165484563.1">
    <property type="nucleotide sequence ID" value="NZ_CAACYJ010000027.1"/>
</dbReference>
<dbReference type="PROSITE" id="PS51257">
    <property type="entry name" value="PROKAR_LIPOPROTEIN"/>
    <property type="match status" value="1"/>
</dbReference>
<evidence type="ECO:0000256" key="1">
    <source>
        <dbReference type="SAM" id="MobiDB-lite"/>
    </source>
</evidence>
<keyword evidence="2" id="KW-0812">Transmembrane</keyword>
<evidence type="ECO:0008006" key="5">
    <source>
        <dbReference type="Google" id="ProtNLM"/>
    </source>
</evidence>
<accession>A0ABT4WPM6</accession>
<feature type="region of interest" description="Disordered" evidence="1">
    <location>
        <begin position="30"/>
        <end position="49"/>
    </location>
</feature>
<dbReference type="Proteomes" id="UP001212337">
    <property type="component" value="Unassembled WGS sequence"/>
</dbReference>
<gene>
    <name evidence="3" type="ORF">PI499_08375</name>
</gene>
<protein>
    <recommendedName>
        <fullName evidence="5">Lipoprotein</fullName>
    </recommendedName>
</protein>
<evidence type="ECO:0000256" key="2">
    <source>
        <dbReference type="SAM" id="Phobius"/>
    </source>
</evidence>
<proteinExistence type="predicted"/>
<dbReference type="EMBL" id="JAQJVI010000007">
    <property type="protein sequence ID" value="MDA7021895.1"/>
    <property type="molecule type" value="Genomic_DNA"/>
</dbReference>
<sequence length="49" mass="4581">MKLKSVVKAMVVAVAVSALSGCWMFMPPGGGGGGGGGGHGGGGQHGGQR</sequence>
<evidence type="ECO:0000313" key="3">
    <source>
        <dbReference type="EMBL" id="MDA7021895.1"/>
    </source>
</evidence>
<keyword evidence="2" id="KW-1133">Transmembrane helix</keyword>
<reference evidence="3 4" key="1">
    <citation type="submission" date="2023-01" db="EMBL/GenBank/DDBJ databases">
        <title>Effects of deletion of Siderophore biosynthase gene in Pseudomonas fragi on quorum sensing and spoliage ability.</title>
        <authorList>
            <person name="Cui F."/>
            <person name="Wang D."/>
            <person name="Liu J."/>
            <person name="Wang Q."/>
            <person name="Li T."/>
            <person name="Li J."/>
        </authorList>
    </citation>
    <scope>NUCLEOTIDE SEQUENCE [LARGE SCALE GENOMIC DNA]</scope>
    <source>
        <strain evidence="3 4">MS-10</strain>
    </source>
</reference>
<keyword evidence="4" id="KW-1185">Reference proteome</keyword>